<keyword evidence="7 9" id="KW-0472">Membrane</keyword>
<feature type="transmembrane region" description="Helical" evidence="9">
    <location>
        <begin position="138"/>
        <end position="162"/>
    </location>
</feature>
<comment type="subcellular location">
    <subcellularLocation>
        <location evidence="1">Cell membrane</location>
        <topology evidence="1">Multi-pass membrane protein</topology>
    </subcellularLocation>
</comment>
<dbReference type="AlphaFoldDB" id="A0A6F8YCT2"/>
<evidence type="ECO:0000256" key="1">
    <source>
        <dbReference type="ARBA" id="ARBA00004651"/>
    </source>
</evidence>
<organism evidence="10 11">
    <name type="scientific">Phytohabitans suffuscus</name>
    <dbReference type="NCBI Taxonomy" id="624315"/>
    <lineage>
        <taxon>Bacteria</taxon>
        <taxon>Bacillati</taxon>
        <taxon>Actinomycetota</taxon>
        <taxon>Actinomycetes</taxon>
        <taxon>Micromonosporales</taxon>
        <taxon>Micromonosporaceae</taxon>
    </lineage>
</organism>
<protein>
    <submittedName>
        <fullName evidence="10">Branched-chain amino acid ABC transporter permease</fullName>
    </submittedName>
</protein>
<evidence type="ECO:0000256" key="8">
    <source>
        <dbReference type="ARBA" id="ARBA00037998"/>
    </source>
</evidence>
<dbReference type="EMBL" id="AP022871">
    <property type="protein sequence ID" value="BCB83870.1"/>
    <property type="molecule type" value="Genomic_DNA"/>
</dbReference>
<reference evidence="10 11" key="1">
    <citation type="submission" date="2020-03" db="EMBL/GenBank/DDBJ databases">
        <title>Whole genome shotgun sequence of Phytohabitans suffuscus NBRC 105367.</title>
        <authorList>
            <person name="Komaki H."/>
            <person name="Tamura T."/>
        </authorList>
    </citation>
    <scope>NUCLEOTIDE SEQUENCE [LARGE SCALE GENOMIC DNA]</scope>
    <source>
        <strain evidence="10 11">NBRC 105367</strain>
    </source>
</reference>
<evidence type="ECO:0000256" key="4">
    <source>
        <dbReference type="ARBA" id="ARBA00022692"/>
    </source>
</evidence>
<evidence type="ECO:0000256" key="2">
    <source>
        <dbReference type="ARBA" id="ARBA00022448"/>
    </source>
</evidence>
<evidence type="ECO:0000313" key="10">
    <source>
        <dbReference type="EMBL" id="BCB83870.1"/>
    </source>
</evidence>
<keyword evidence="5" id="KW-0029">Amino-acid transport</keyword>
<dbReference type="Proteomes" id="UP000503011">
    <property type="component" value="Chromosome"/>
</dbReference>
<dbReference type="KEGG" id="psuu:Psuf_011830"/>
<dbReference type="GO" id="GO:0006865">
    <property type="term" value="P:amino acid transport"/>
    <property type="evidence" value="ECO:0007669"/>
    <property type="project" value="UniProtKB-KW"/>
</dbReference>
<keyword evidence="4 9" id="KW-0812">Transmembrane</keyword>
<feature type="transmembrane region" description="Helical" evidence="9">
    <location>
        <begin position="6"/>
        <end position="24"/>
    </location>
</feature>
<feature type="transmembrane region" description="Helical" evidence="9">
    <location>
        <begin position="96"/>
        <end position="118"/>
    </location>
</feature>
<keyword evidence="2" id="KW-0813">Transport</keyword>
<dbReference type="GO" id="GO:0022857">
    <property type="term" value="F:transmembrane transporter activity"/>
    <property type="evidence" value="ECO:0007669"/>
    <property type="project" value="InterPro"/>
</dbReference>
<evidence type="ECO:0000256" key="5">
    <source>
        <dbReference type="ARBA" id="ARBA00022970"/>
    </source>
</evidence>
<feature type="transmembrane region" description="Helical" evidence="9">
    <location>
        <begin position="56"/>
        <end position="84"/>
    </location>
</feature>
<dbReference type="PANTHER" id="PTHR11795">
    <property type="entry name" value="BRANCHED-CHAIN AMINO ACID TRANSPORT SYSTEM PERMEASE PROTEIN LIVH"/>
    <property type="match status" value="1"/>
</dbReference>
<reference evidence="10 11" key="2">
    <citation type="submission" date="2020-03" db="EMBL/GenBank/DDBJ databases">
        <authorList>
            <person name="Ichikawa N."/>
            <person name="Kimura A."/>
            <person name="Kitahashi Y."/>
            <person name="Uohara A."/>
        </authorList>
    </citation>
    <scope>NUCLEOTIDE SEQUENCE [LARGE SCALE GENOMIC DNA]</scope>
    <source>
        <strain evidence="10 11">NBRC 105367</strain>
    </source>
</reference>
<evidence type="ECO:0000313" key="11">
    <source>
        <dbReference type="Proteomes" id="UP000503011"/>
    </source>
</evidence>
<dbReference type="RefSeq" id="WP_173154663.1">
    <property type="nucleotide sequence ID" value="NZ_AP022871.1"/>
</dbReference>
<dbReference type="InterPro" id="IPR001851">
    <property type="entry name" value="ABC_transp_permease"/>
</dbReference>
<evidence type="ECO:0000256" key="3">
    <source>
        <dbReference type="ARBA" id="ARBA00022475"/>
    </source>
</evidence>
<evidence type="ECO:0000256" key="6">
    <source>
        <dbReference type="ARBA" id="ARBA00022989"/>
    </source>
</evidence>
<dbReference type="CDD" id="cd06582">
    <property type="entry name" value="TM_PBP1_LivH_like"/>
    <property type="match status" value="1"/>
</dbReference>
<evidence type="ECO:0000256" key="9">
    <source>
        <dbReference type="SAM" id="Phobius"/>
    </source>
</evidence>
<dbReference type="Pfam" id="PF02653">
    <property type="entry name" value="BPD_transp_2"/>
    <property type="match status" value="1"/>
</dbReference>
<dbReference type="GO" id="GO:0005886">
    <property type="term" value="C:plasma membrane"/>
    <property type="evidence" value="ECO:0007669"/>
    <property type="project" value="UniProtKB-SubCell"/>
</dbReference>
<keyword evidence="11" id="KW-1185">Reference proteome</keyword>
<comment type="similarity">
    <text evidence="8">Belongs to the binding-protein-dependent transport system permease family. LivHM subfamily.</text>
</comment>
<feature type="transmembrane region" description="Helical" evidence="9">
    <location>
        <begin position="229"/>
        <end position="253"/>
    </location>
</feature>
<feature type="transmembrane region" description="Helical" evidence="9">
    <location>
        <begin position="265"/>
        <end position="281"/>
    </location>
</feature>
<gene>
    <name evidence="10" type="ORF">Psuf_011830</name>
</gene>
<accession>A0A6F8YCT2</accession>
<dbReference type="InterPro" id="IPR052157">
    <property type="entry name" value="BCAA_transport_permease"/>
</dbReference>
<dbReference type="PANTHER" id="PTHR11795:SF445">
    <property type="entry name" value="AMINO ACID ABC TRANSPORTER PERMEASE PROTEIN"/>
    <property type="match status" value="1"/>
</dbReference>
<keyword evidence="6 9" id="KW-1133">Transmembrane helix</keyword>
<sequence>MTQQMINGAVLCAVYVLFSLGLTLSWGALDVLNLAHGALMMFSAFTAYVVTQHLDLPLALLFVIGVGTAGVCTLLLDVIVFRHIRAKVADKRQSELLTLIAGVGAAGIPVTLAVAYTHDSPFGIGHLDWSSYSLGGGAQISTIQIVIIALGAVLCTALALWVSRTRTGRALRAVAFDGETAELMGVNTRALSAVTMLIAGSLAGLAGMLLVIYLGALTPGSGEPFMLKGFAIIILGSVGSVWGTAIGAVVLAATETVVISQTSGTWVDAISFAIILLVILLRPQGVVGKGLAERV</sequence>
<evidence type="ECO:0000256" key="7">
    <source>
        <dbReference type="ARBA" id="ARBA00023136"/>
    </source>
</evidence>
<keyword evidence="3" id="KW-1003">Cell membrane</keyword>
<name>A0A6F8YCT2_9ACTN</name>
<proteinExistence type="inferred from homology"/>
<feature type="transmembrane region" description="Helical" evidence="9">
    <location>
        <begin position="193"/>
        <end position="217"/>
    </location>
</feature>